<comment type="caution">
    <text evidence="1">The sequence shown here is derived from an EMBL/GenBank/DDBJ whole genome shotgun (WGS) entry which is preliminary data.</text>
</comment>
<accession>A0A8S9ZZZ5</accession>
<dbReference type="EMBL" id="JABEBT010000012">
    <property type="protein sequence ID" value="KAF7638473.1"/>
    <property type="molecule type" value="Genomic_DNA"/>
</dbReference>
<name>A0A8S9ZZZ5_9BILA</name>
<dbReference type="Proteomes" id="UP000605970">
    <property type="component" value="Unassembled WGS sequence"/>
</dbReference>
<organism evidence="1 2">
    <name type="scientific">Meloidogyne graminicola</name>
    <dbReference type="NCBI Taxonomy" id="189291"/>
    <lineage>
        <taxon>Eukaryota</taxon>
        <taxon>Metazoa</taxon>
        <taxon>Ecdysozoa</taxon>
        <taxon>Nematoda</taxon>
        <taxon>Chromadorea</taxon>
        <taxon>Rhabditida</taxon>
        <taxon>Tylenchina</taxon>
        <taxon>Tylenchomorpha</taxon>
        <taxon>Tylenchoidea</taxon>
        <taxon>Meloidogynidae</taxon>
        <taxon>Meloidogyninae</taxon>
        <taxon>Meloidogyne</taxon>
    </lineage>
</organism>
<dbReference type="AlphaFoldDB" id="A0A8S9ZZZ5"/>
<dbReference type="PANTHER" id="PTHR37427:SF2">
    <property type="entry name" value="SECRETED PROTEIN"/>
    <property type="match status" value="1"/>
</dbReference>
<reference evidence="1" key="1">
    <citation type="journal article" date="2020" name="Ecol. Evol.">
        <title>Genome structure and content of the rice root-knot nematode (Meloidogyne graminicola).</title>
        <authorList>
            <person name="Phan N.T."/>
            <person name="Danchin E.G.J."/>
            <person name="Klopp C."/>
            <person name="Perfus-Barbeoch L."/>
            <person name="Kozlowski D.K."/>
            <person name="Koutsovoulos G.D."/>
            <person name="Lopez-Roques C."/>
            <person name="Bouchez O."/>
            <person name="Zahm M."/>
            <person name="Besnard G."/>
            <person name="Bellafiore S."/>
        </authorList>
    </citation>
    <scope>NUCLEOTIDE SEQUENCE</scope>
    <source>
        <strain evidence="1">VN-18</strain>
    </source>
</reference>
<dbReference type="OrthoDB" id="5860061at2759"/>
<protein>
    <submittedName>
        <fullName evidence="1">Uncharacterized protein</fullName>
    </submittedName>
</protein>
<keyword evidence="2" id="KW-1185">Reference proteome</keyword>
<gene>
    <name evidence="1" type="ORF">Mgra_00002152</name>
</gene>
<proteinExistence type="predicted"/>
<evidence type="ECO:0000313" key="2">
    <source>
        <dbReference type="Proteomes" id="UP000605970"/>
    </source>
</evidence>
<evidence type="ECO:0000313" key="1">
    <source>
        <dbReference type="EMBL" id="KAF7638473.1"/>
    </source>
</evidence>
<dbReference type="PANTHER" id="PTHR37427">
    <property type="entry name" value="PROTEIN CBG20963-RELATED"/>
    <property type="match status" value="1"/>
</dbReference>
<sequence length="150" mass="17139">MLKLLIILNILIILFLNIIISIEKCDIIIHLKSMTNTPFSAKIIAPNGQISEKWTFLKNKQKETFHPLINGTNDYCTKGQWEIQTFDQNGIQKGTEKIYLNGIGRVLYIIKDNNLQPIQIERQGAKCNEEKCAKLANIVNKPKQKNNSSN</sequence>